<accession>A0AAN8X221</accession>
<evidence type="ECO:0000313" key="2">
    <source>
        <dbReference type="Proteomes" id="UP001381693"/>
    </source>
</evidence>
<proteinExistence type="predicted"/>
<dbReference type="EMBL" id="JAXCGZ010009634">
    <property type="protein sequence ID" value="KAK7076530.1"/>
    <property type="molecule type" value="Genomic_DNA"/>
</dbReference>
<dbReference type="AlphaFoldDB" id="A0AAN8X221"/>
<sequence>MQYVNKEFERYLIPLHAIYNKDMGGSDSIHIHKTNFASLKTIVSDVRIEQTPKPAKIHIYDIGLNETVISEGMQRPGDTALKIKEGFPTKHYDETGENALEETEEAWKEETARRFRERNLFLKEKCASYGDEMPKTVQKKLLNAYYYSKKYDFVACLSAKCGASTWKTHLLHMNGYNKVFENPHTSFLERKIVAL</sequence>
<protein>
    <submittedName>
        <fullName evidence="1">Uncharacterized protein</fullName>
    </submittedName>
</protein>
<dbReference type="Proteomes" id="UP001381693">
    <property type="component" value="Unassembled WGS sequence"/>
</dbReference>
<gene>
    <name evidence="1" type="ORF">SK128_000860</name>
</gene>
<keyword evidence="2" id="KW-1185">Reference proteome</keyword>
<name>A0AAN8X221_HALRR</name>
<comment type="caution">
    <text evidence="1">The sequence shown here is derived from an EMBL/GenBank/DDBJ whole genome shotgun (WGS) entry which is preliminary data.</text>
</comment>
<organism evidence="1 2">
    <name type="scientific">Halocaridina rubra</name>
    <name type="common">Hawaiian red shrimp</name>
    <dbReference type="NCBI Taxonomy" id="373956"/>
    <lineage>
        <taxon>Eukaryota</taxon>
        <taxon>Metazoa</taxon>
        <taxon>Ecdysozoa</taxon>
        <taxon>Arthropoda</taxon>
        <taxon>Crustacea</taxon>
        <taxon>Multicrustacea</taxon>
        <taxon>Malacostraca</taxon>
        <taxon>Eumalacostraca</taxon>
        <taxon>Eucarida</taxon>
        <taxon>Decapoda</taxon>
        <taxon>Pleocyemata</taxon>
        <taxon>Caridea</taxon>
        <taxon>Atyoidea</taxon>
        <taxon>Atyidae</taxon>
        <taxon>Halocaridina</taxon>
    </lineage>
</organism>
<reference evidence="1 2" key="1">
    <citation type="submission" date="2023-11" db="EMBL/GenBank/DDBJ databases">
        <title>Halocaridina rubra genome assembly.</title>
        <authorList>
            <person name="Smith C."/>
        </authorList>
    </citation>
    <scope>NUCLEOTIDE SEQUENCE [LARGE SCALE GENOMIC DNA]</scope>
    <source>
        <strain evidence="1">EP-1</strain>
        <tissue evidence="1">Whole</tissue>
    </source>
</reference>
<evidence type="ECO:0000313" key="1">
    <source>
        <dbReference type="EMBL" id="KAK7076530.1"/>
    </source>
</evidence>